<sequence>MTEMSERIARQHQRALCGFALLLMLLGPSPVLSRQLQTQQVTIAGKARIISITLEGKRHFKNIILDLDDGRAQLVEAKAGVCRTLRSGMRVQATGSWVVASAAARAATGTPRFLVTSVTASGGLQGKPIVTAGSSGSDMVAAASTATMGGQPFRPALVANYLAQRDLSTIIIPFAAIGADGKACPSTQLPQVPVSQVKQAIFQEANRDGITVGSLYNQCSYGKTRLTSLNSLVAPLVKLPCNGTTNDVAWTFSKCDFDDFNGYADAADEALRAQGVVLERYKYRVYLVPPSTCGFVGLGYIGCDGSYTCRAWIGAGFWASPAAIAHELGHNLFLNHANSINTEGVIEEYGDMTGIMGYCCDTRCPSPTQAWQLGWLTMQQLDRASLPPGQTVQLTLDSQAVNPQSGLRINTTSWVAGVDPVFLALRTSERGDKGLASWYSGQVHVYQSPVTSTYDPRPSLWHGGLNVGDSWTEPTAGLVVRHLGSSGDSAAISVCCIGGAETAASCAALRDNDCNGLVGNADPTCAFLAAAKARQVAAASRIRRKPSKVITNTALARPTTPAPKRRPSKSAR</sequence>
<gene>
    <name evidence="4" type="ORF">D9Q98_002694</name>
</gene>
<feature type="region of interest" description="Disordered" evidence="1">
    <location>
        <begin position="549"/>
        <end position="572"/>
    </location>
</feature>
<dbReference type="Pfam" id="PF05548">
    <property type="entry name" value="Peptidase_M11"/>
    <property type="match status" value="1"/>
</dbReference>
<evidence type="ECO:0000256" key="1">
    <source>
        <dbReference type="SAM" id="MobiDB-lite"/>
    </source>
</evidence>
<comment type="caution">
    <text evidence="4">The sequence shown here is derived from an EMBL/GenBank/DDBJ whole genome shotgun (WGS) entry which is preliminary data.</text>
</comment>
<feature type="domain" description="Peptidase M11 gametolysin" evidence="3">
    <location>
        <begin position="190"/>
        <end position="447"/>
    </location>
</feature>
<dbReference type="InterPro" id="IPR008752">
    <property type="entry name" value="Peptidase_M11"/>
</dbReference>
<feature type="compositionally biased region" description="Basic residues" evidence="1">
    <location>
        <begin position="563"/>
        <end position="572"/>
    </location>
</feature>
<reference evidence="4" key="1">
    <citation type="journal article" date="2019" name="Plant J.">
        <title>Chlorella vulgaris genome assembly and annotation reveals the molecular basis for metabolic acclimation to high light conditions.</title>
        <authorList>
            <person name="Cecchin M."/>
            <person name="Marcolungo L."/>
            <person name="Rossato M."/>
            <person name="Girolomoni L."/>
            <person name="Cosentino E."/>
            <person name="Cuine S."/>
            <person name="Li-Beisson Y."/>
            <person name="Delledonne M."/>
            <person name="Ballottari M."/>
        </authorList>
    </citation>
    <scope>NUCLEOTIDE SEQUENCE</scope>
    <source>
        <strain evidence="4">211/11P</strain>
    </source>
</reference>
<organism evidence="4 5">
    <name type="scientific">Chlorella vulgaris</name>
    <name type="common">Green alga</name>
    <dbReference type="NCBI Taxonomy" id="3077"/>
    <lineage>
        <taxon>Eukaryota</taxon>
        <taxon>Viridiplantae</taxon>
        <taxon>Chlorophyta</taxon>
        <taxon>core chlorophytes</taxon>
        <taxon>Trebouxiophyceae</taxon>
        <taxon>Chlorellales</taxon>
        <taxon>Chlorellaceae</taxon>
        <taxon>Chlorella clade</taxon>
        <taxon>Chlorella</taxon>
    </lineage>
</organism>
<evidence type="ECO:0000256" key="2">
    <source>
        <dbReference type="SAM" id="SignalP"/>
    </source>
</evidence>
<dbReference type="Proteomes" id="UP001055712">
    <property type="component" value="Unassembled WGS sequence"/>
</dbReference>
<proteinExistence type="predicted"/>
<evidence type="ECO:0000313" key="5">
    <source>
        <dbReference type="Proteomes" id="UP001055712"/>
    </source>
</evidence>
<keyword evidence="5" id="KW-1185">Reference proteome</keyword>
<evidence type="ECO:0000259" key="3">
    <source>
        <dbReference type="Pfam" id="PF05548"/>
    </source>
</evidence>
<reference evidence="4" key="2">
    <citation type="submission" date="2020-11" db="EMBL/GenBank/DDBJ databases">
        <authorList>
            <person name="Cecchin M."/>
            <person name="Marcolungo L."/>
            <person name="Rossato M."/>
            <person name="Girolomoni L."/>
            <person name="Cosentino E."/>
            <person name="Cuine S."/>
            <person name="Li-Beisson Y."/>
            <person name="Delledonne M."/>
            <person name="Ballottari M."/>
        </authorList>
    </citation>
    <scope>NUCLEOTIDE SEQUENCE</scope>
    <source>
        <strain evidence="4">211/11P</strain>
        <tissue evidence="4">Whole cell</tissue>
    </source>
</reference>
<name>A0A9D4TTV7_CHLVU</name>
<feature type="signal peptide" evidence="2">
    <location>
        <begin position="1"/>
        <end position="33"/>
    </location>
</feature>
<accession>A0A9D4TTV7</accession>
<dbReference type="OrthoDB" id="535741at2759"/>
<dbReference type="EMBL" id="SIDB01000003">
    <property type="protein sequence ID" value="KAI3434627.1"/>
    <property type="molecule type" value="Genomic_DNA"/>
</dbReference>
<keyword evidence="2" id="KW-0732">Signal</keyword>
<feature type="chain" id="PRO_5039346385" description="Peptidase M11 gametolysin domain-containing protein" evidence="2">
    <location>
        <begin position="34"/>
        <end position="572"/>
    </location>
</feature>
<protein>
    <recommendedName>
        <fullName evidence="3">Peptidase M11 gametolysin domain-containing protein</fullName>
    </recommendedName>
</protein>
<dbReference type="SUPFAM" id="SSF55486">
    <property type="entry name" value="Metalloproteases ('zincins'), catalytic domain"/>
    <property type="match status" value="1"/>
</dbReference>
<dbReference type="AlphaFoldDB" id="A0A9D4TTV7"/>
<evidence type="ECO:0000313" key="4">
    <source>
        <dbReference type="EMBL" id="KAI3434627.1"/>
    </source>
</evidence>